<proteinExistence type="predicted"/>
<dbReference type="EMBL" id="CP031165">
    <property type="protein sequence ID" value="AXV06788.1"/>
    <property type="molecule type" value="Genomic_DNA"/>
</dbReference>
<organism evidence="1 2">
    <name type="scientific">Euzebya pacifica</name>
    <dbReference type="NCBI Taxonomy" id="1608957"/>
    <lineage>
        <taxon>Bacteria</taxon>
        <taxon>Bacillati</taxon>
        <taxon>Actinomycetota</taxon>
        <taxon>Nitriliruptoria</taxon>
        <taxon>Euzebyales</taxon>
    </lineage>
</organism>
<protein>
    <submittedName>
        <fullName evidence="1">Uncharacterized protein</fullName>
    </submittedName>
</protein>
<accession>A0A346XX41</accession>
<dbReference type="KEGG" id="euz:DVS28_a2105"/>
<keyword evidence="2" id="KW-1185">Reference proteome</keyword>
<evidence type="ECO:0000313" key="2">
    <source>
        <dbReference type="Proteomes" id="UP000264006"/>
    </source>
</evidence>
<dbReference type="OrthoDB" id="9852750at2"/>
<name>A0A346XX41_9ACTN</name>
<dbReference type="RefSeq" id="WP_114591385.1">
    <property type="nucleotide sequence ID" value="NZ_CP031165.1"/>
</dbReference>
<dbReference type="AlphaFoldDB" id="A0A346XX41"/>
<gene>
    <name evidence="1" type="ORF">DVS28_a2105</name>
</gene>
<sequence>MTDSTILFAQQLDDGRQFRTTANGGFEGLEIRNERTGADGDVTAWGRRYDPAGVAGIVALLGGNADDLDDPVGFLHRLAAAGDLPADQPLDGWLAEHGVGGDPLDVGGT</sequence>
<evidence type="ECO:0000313" key="1">
    <source>
        <dbReference type="EMBL" id="AXV06788.1"/>
    </source>
</evidence>
<reference evidence="1 2" key="1">
    <citation type="submission" date="2018-09" db="EMBL/GenBank/DDBJ databases">
        <title>Complete genome sequence of Euzebya sp. DY32-46 isolated from seawater of Pacific Ocean.</title>
        <authorList>
            <person name="Xu L."/>
            <person name="Wu Y.-H."/>
            <person name="Xu X.-W."/>
        </authorList>
    </citation>
    <scope>NUCLEOTIDE SEQUENCE [LARGE SCALE GENOMIC DNA]</scope>
    <source>
        <strain evidence="1 2">DY32-46</strain>
    </source>
</reference>
<dbReference type="Proteomes" id="UP000264006">
    <property type="component" value="Chromosome"/>
</dbReference>